<feature type="domain" description="GIY-YIG" evidence="1">
    <location>
        <begin position="25"/>
        <end position="98"/>
    </location>
</feature>
<gene>
    <name evidence="2" type="ORF">COV06_02860</name>
</gene>
<dbReference type="AlphaFoldDB" id="A0A2H0RM71"/>
<dbReference type="Gene3D" id="3.40.50.300">
    <property type="entry name" value="P-loop containing nucleotide triphosphate hydrolases"/>
    <property type="match status" value="1"/>
</dbReference>
<accession>A0A2H0RM71</accession>
<dbReference type="InterPro" id="IPR000305">
    <property type="entry name" value="GIY-YIG_endonuc"/>
</dbReference>
<dbReference type="SUPFAM" id="SSF52540">
    <property type="entry name" value="P-loop containing nucleoside triphosphate hydrolases"/>
    <property type="match status" value="1"/>
</dbReference>
<organism evidence="2 3">
    <name type="scientific">Candidatus Uhrbacteria bacterium CG10_big_fil_rev_8_21_14_0_10_50_16</name>
    <dbReference type="NCBI Taxonomy" id="1975039"/>
    <lineage>
        <taxon>Bacteria</taxon>
        <taxon>Candidatus Uhriibacteriota</taxon>
    </lineage>
</organism>
<sequence>MQAIKTFAFSDSGFETIKKDHYGLDWPVVYFIENGKEAYIGETIHLYYRSKEHYKNKERQRLHQVHVVTDEEYNKSAALDIESWLIQYIAADGIFKLQNGNAGLKNHEYFDREKYLSKFENGIWPKLVKMGLAKNNLVQLKNSDLFKYSPYKTLSADQIAFVEALVDEIAQEKLTFVVRGRPGTGKTIVAVYLMKYLKEDSRTSHLKVGLVIPMTSLRKTLKNVFKNIVGLSPSMVIGPADTVKAEYDLLLVDETHRLRRRKNITNYKAFDDINRHFGFENTGTELDWIQASAMKQVYFYDEQQSVRPSDIRPSQIARLQAKEFTLQSQMRVRGGERYLAFIDSLFGDGDIRSVDFPQYDLRMYEDISLMVKEIKEKDEAVGLARMVAGYAWSWKTRNLKPHDEGFDIEIDGEKLRWNSTNADWVNSENAVNEVGCIHTVQGYDLNYVGVIIGPELKWVDGKFVLDRSSYFDKNGHRGVENEEEIIGYVLNIYKTLLTRGIIGTFIYVVDPGLRNYLKNILNQAPKPQ</sequence>
<name>A0A2H0RM71_9BACT</name>
<evidence type="ECO:0000313" key="3">
    <source>
        <dbReference type="Proteomes" id="UP000230084"/>
    </source>
</evidence>
<dbReference type="CDD" id="cd10439">
    <property type="entry name" value="GIY-YIG_COG3410"/>
    <property type="match status" value="1"/>
</dbReference>
<dbReference type="SUPFAM" id="SSF82771">
    <property type="entry name" value="GIY-YIG endonuclease"/>
    <property type="match status" value="1"/>
</dbReference>
<dbReference type="InterPro" id="IPR018647">
    <property type="entry name" value="SLFN_3-like_DNA/RNA_helicase"/>
</dbReference>
<dbReference type="Proteomes" id="UP000230084">
    <property type="component" value="Unassembled WGS sequence"/>
</dbReference>
<dbReference type="PROSITE" id="PS50164">
    <property type="entry name" value="GIY_YIG"/>
    <property type="match status" value="1"/>
</dbReference>
<dbReference type="InterPro" id="IPR035901">
    <property type="entry name" value="GIY-YIG_endonuc_sf"/>
</dbReference>
<dbReference type="InterPro" id="IPR027417">
    <property type="entry name" value="P-loop_NTPase"/>
</dbReference>
<proteinExistence type="predicted"/>
<dbReference type="EMBL" id="PCYM01000005">
    <property type="protein sequence ID" value="PIR47598.1"/>
    <property type="molecule type" value="Genomic_DNA"/>
</dbReference>
<dbReference type="Pfam" id="PF09848">
    <property type="entry name" value="SLFN-g3_helicase"/>
    <property type="match status" value="1"/>
</dbReference>
<comment type="caution">
    <text evidence="2">The sequence shown here is derived from an EMBL/GenBank/DDBJ whole genome shotgun (WGS) entry which is preliminary data.</text>
</comment>
<evidence type="ECO:0000259" key="1">
    <source>
        <dbReference type="PROSITE" id="PS50164"/>
    </source>
</evidence>
<reference evidence="2 3" key="1">
    <citation type="submission" date="2017-09" db="EMBL/GenBank/DDBJ databases">
        <title>Depth-based differentiation of microbial function through sediment-hosted aquifers and enrichment of novel symbionts in the deep terrestrial subsurface.</title>
        <authorList>
            <person name="Probst A.J."/>
            <person name="Ladd B."/>
            <person name="Jarett J.K."/>
            <person name="Geller-Mcgrath D.E."/>
            <person name="Sieber C.M."/>
            <person name="Emerson J.B."/>
            <person name="Anantharaman K."/>
            <person name="Thomas B.C."/>
            <person name="Malmstrom R."/>
            <person name="Stieglmeier M."/>
            <person name="Klingl A."/>
            <person name="Woyke T."/>
            <person name="Ryan C.M."/>
            <person name="Banfield J.F."/>
        </authorList>
    </citation>
    <scope>NUCLEOTIDE SEQUENCE [LARGE SCALE GENOMIC DNA]</scope>
    <source>
        <strain evidence="2">CG10_big_fil_rev_8_21_14_0_10_50_16</strain>
    </source>
</reference>
<protein>
    <recommendedName>
        <fullName evidence="1">GIY-YIG domain-containing protein</fullName>
    </recommendedName>
</protein>
<evidence type="ECO:0000313" key="2">
    <source>
        <dbReference type="EMBL" id="PIR47598.1"/>
    </source>
</evidence>